<keyword evidence="2" id="KW-1185">Reference proteome</keyword>
<accession>A0AA35ZQH8</accession>
<organism evidence="1 2">
    <name type="scientific">Lactuca saligna</name>
    <name type="common">Willowleaf lettuce</name>
    <dbReference type="NCBI Taxonomy" id="75948"/>
    <lineage>
        <taxon>Eukaryota</taxon>
        <taxon>Viridiplantae</taxon>
        <taxon>Streptophyta</taxon>
        <taxon>Embryophyta</taxon>
        <taxon>Tracheophyta</taxon>
        <taxon>Spermatophyta</taxon>
        <taxon>Magnoliopsida</taxon>
        <taxon>eudicotyledons</taxon>
        <taxon>Gunneridae</taxon>
        <taxon>Pentapetalae</taxon>
        <taxon>asterids</taxon>
        <taxon>campanulids</taxon>
        <taxon>Asterales</taxon>
        <taxon>Asteraceae</taxon>
        <taxon>Cichorioideae</taxon>
        <taxon>Cichorieae</taxon>
        <taxon>Lactucinae</taxon>
        <taxon>Lactuca</taxon>
    </lineage>
</organism>
<proteinExistence type="predicted"/>
<reference evidence="1" key="1">
    <citation type="submission" date="2023-04" db="EMBL/GenBank/DDBJ databases">
        <authorList>
            <person name="Vijverberg K."/>
            <person name="Xiong W."/>
            <person name="Schranz E."/>
        </authorList>
    </citation>
    <scope>NUCLEOTIDE SEQUENCE</scope>
</reference>
<protein>
    <submittedName>
        <fullName evidence="1">Uncharacterized protein</fullName>
    </submittedName>
</protein>
<dbReference type="EMBL" id="OX465084">
    <property type="protein sequence ID" value="CAI9296464.1"/>
    <property type="molecule type" value="Genomic_DNA"/>
</dbReference>
<evidence type="ECO:0000313" key="1">
    <source>
        <dbReference type="EMBL" id="CAI9296464.1"/>
    </source>
</evidence>
<sequence length="181" mass="20944">MLTQSNVNTFEALKKLTEESAKNVSEFNKMIEGFVDLFKPRRRVFQLMDAKLNPILPKLNNIFNVMSNRATVQQGRDQLVNEEEVPKGNLNSSYQTGKIVKMANAKKIVLERKTMEDKLKTLKEMKFGWKELTEQAKRNEELDALNALIVKFDAKEAENKIFEEILASKKSMFLEWTIAQI</sequence>
<gene>
    <name evidence="1" type="ORF">LSALG_LOCUS35327</name>
</gene>
<name>A0AA35ZQH8_LACSI</name>
<evidence type="ECO:0000313" key="2">
    <source>
        <dbReference type="Proteomes" id="UP001177003"/>
    </source>
</evidence>
<dbReference type="Proteomes" id="UP001177003">
    <property type="component" value="Chromosome 8"/>
</dbReference>
<dbReference type="AlphaFoldDB" id="A0AA35ZQH8"/>